<dbReference type="PANTHER" id="PTHR47958">
    <property type="entry name" value="ATP-DEPENDENT RNA HELICASE DBP3"/>
    <property type="match status" value="1"/>
</dbReference>
<dbReference type="EMBL" id="CABIJS010000712">
    <property type="protein sequence ID" value="VUZ57181.1"/>
    <property type="molecule type" value="Genomic_DNA"/>
</dbReference>
<dbReference type="InterPro" id="IPR000629">
    <property type="entry name" value="RNA-helicase_DEAD-box_CS"/>
</dbReference>
<keyword evidence="5 7" id="KW-0067">ATP-binding</keyword>
<dbReference type="AlphaFoldDB" id="A0A564ZCF4"/>
<keyword evidence="4 7" id="KW-0347">Helicase</keyword>
<feature type="compositionally biased region" description="Basic residues" evidence="8">
    <location>
        <begin position="458"/>
        <end position="479"/>
    </location>
</feature>
<gene>
    <name evidence="12" type="ORF">WMSIL1_LOCUS14653</name>
</gene>
<dbReference type="CDD" id="cd18787">
    <property type="entry name" value="SF2_C_DEAD"/>
    <property type="match status" value="1"/>
</dbReference>
<dbReference type="PROSITE" id="PS51194">
    <property type="entry name" value="HELICASE_CTER"/>
    <property type="match status" value="1"/>
</dbReference>
<keyword evidence="13" id="KW-1185">Reference proteome</keyword>
<dbReference type="InterPro" id="IPR027417">
    <property type="entry name" value="P-loop_NTPase"/>
</dbReference>
<feature type="domain" description="Helicase C-terminal" evidence="10">
    <location>
        <begin position="240"/>
        <end position="388"/>
    </location>
</feature>
<dbReference type="Gene3D" id="3.40.50.300">
    <property type="entry name" value="P-loop containing nucleotide triphosphate hydrolases"/>
    <property type="match status" value="2"/>
</dbReference>
<evidence type="ECO:0000256" key="3">
    <source>
        <dbReference type="ARBA" id="ARBA00022801"/>
    </source>
</evidence>
<name>A0A564ZCF4_HYMDI</name>
<reference evidence="12 13" key="1">
    <citation type="submission" date="2019-07" db="EMBL/GenBank/DDBJ databases">
        <authorList>
            <person name="Jastrzebski P J."/>
            <person name="Paukszto L."/>
            <person name="Jastrzebski P J."/>
        </authorList>
    </citation>
    <scope>NUCLEOTIDE SEQUENCE [LARGE SCALE GENOMIC DNA]</scope>
    <source>
        <strain evidence="12 13">WMS-il1</strain>
    </source>
</reference>
<dbReference type="PROSITE" id="PS00039">
    <property type="entry name" value="DEAD_ATP_HELICASE"/>
    <property type="match status" value="1"/>
</dbReference>
<dbReference type="InterPro" id="IPR014001">
    <property type="entry name" value="Helicase_ATP-bd"/>
</dbReference>
<evidence type="ECO:0000313" key="13">
    <source>
        <dbReference type="Proteomes" id="UP000321570"/>
    </source>
</evidence>
<dbReference type="GO" id="GO:0003724">
    <property type="term" value="F:RNA helicase activity"/>
    <property type="evidence" value="ECO:0007669"/>
    <property type="project" value="UniProtKB-EC"/>
</dbReference>
<evidence type="ECO:0000259" key="9">
    <source>
        <dbReference type="PROSITE" id="PS51192"/>
    </source>
</evidence>
<dbReference type="SMART" id="SM00487">
    <property type="entry name" value="DEXDc"/>
    <property type="match status" value="1"/>
</dbReference>
<feature type="short sequence motif" description="Q motif" evidence="6">
    <location>
        <begin position="1"/>
        <end position="24"/>
    </location>
</feature>
<evidence type="ECO:0000313" key="12">
    <source>
        <dbReference type="EMBL" id="VUZ57181.1"/>
    </source>
</evidence>
<dbReference type="EC" id="3.6.4.13" evidence="1"/>
<dbReference type="SMART" id="SM00490">
    <property type="entry name" value="HELICc"/>
    <property type="match status" value="1"/>
</dbReference>
<dbReference type="Proteomes" id="UP000321570">
    <property type="component" value="Unassembled WGS sequence"/>
</dbReference>
<sequence>MGLKPELLRGIYDFGFEKPSLVQQRAISQIIKKRDVVVQAQSGTGKTATFCIGTLQLLDPMNKKTQALFLAPTRELASQIHQVVTGLADHLSIKCMLCCGGKGTASEMGKTLNQGSQIVVGTPGRILELMRNGFLKLSDLRIMVVDEADEMLNQGLRDQLESIFKRLPSSGGEVDPTRGEMRLSTQRVVVSATWTSGCREVMQPFLDNPVCILVPRDELSLSGITQYYINTGGEEWKFETLTDIFASICVPQTVVFANTRRKVDWLSEKLQRDGFTVTAAHGDLNQETRDHVMKEFRAGRSRVLVTTDIWARGIDVQTVGLVVNYDLPQTAAVYLHRIGRSGRFGRRGVAISFVGGDAANDDIKHLAAIAKTYSITIGPAPANLGDLTNLFTGNTPSQMLSKQKKDEDDKMEELLKYSQQSRKKKKKKKNHKITELENQLEKKPLTELKQMKGAISASKKRKLKLKKNKKRRQKLAARKHAGESLTA</sequence>
<evidence type="ECO:0000259" key="10">
    <source>
        <dbReference type="PROSITE" id="PS51194"/>
    </source>
</evidence>
<organism evidence="12 13">
    <name type="scientific">Hymenolepis diminuta</name>
    <name type="common">Rat tapeworm</name>
    <dbReference type="NCBI Taxonomy" id="6216"/>
    <lineage>
        <taxon>Eukaryota</taxon>
        <taxon>Metazoa</taxon>
        <taxon>Spiralia</taxon>
        <taxon>Lophotrochozoa</taxon>
        <taxon>Platyhelminthes</taxon>
        <taxon>Cestoda</taxon>
        <taxon>Eucestoda</taxon>
        <taxon>Cyclophyllidea</taxon>
        <taxon>Hymenolepididae</taxon>
        <taxon>Hymenolepis</taxon>
    </lineage>
</organism>
<evidence type="ECO:0000256" key="2">
    <source>
        <dbReference type="ARBA" id="ARBA00022741"/>
    </source>
</evidence>
<dbReference type="GO" id="GO:0016787">
    <property type="term" value="F:hydrolase activity"/>
    <property type="evidence" value="ECO:0007669"/>
    <property type="project" value="UniProtKB-KW"/>
</dbReference>
<dbReference type="SUPFAM" id="SSF52540">
    <property type="entry name" value="P-loop containing nucleoside triphosphate hydrolases"/>
    <property type="match status" value="1"/>
</dbReference>
<dbReference type="GO" id="GO:0005524">
    <property type="term" value="F:ATP binding"/>
    <property type="evidence" value="ECO:0007669"/>
    <property type="project" value="UniProtKB-KW"/>
</dbReference>
<dbReference type="Pfam" id="PF00270">
    <property type="entry name" value="DEAD"/>
    <property type="match status" value="1"/>
</dbReference>
<feature type="region of interest" description="Disordered" evidence="8">
    <location>
        <begin position="418"/>
        <end position="487"/>
    </location>
</feature>
<proteinExistence type="inferred from homology"/>
<dbReference type="PROSITE" id="PS51195">
    <property type="entry name" value="Q_MOTIF"/>
    <property type="match status" value="1"/>
</dbReference>
<keyword evidence="2 7" id="KW-0547">Nucleotide-binding</keyword>
<dbReference type="InterPro" id="IPR014014">
    <property type="entry name" value="RNA_helicase_DEAD_Q_motif"/>
</dbReference>
<keyword evidence="3 7" id="KW-0378">Hydrolase</keyword>
<accession>A0A564ZCF4</accession>
<dbReference type="InterPro" id="IPR001650">
    <property type="entry name" value="Helicase_C-like"/>
</dbReference>
<feature type="compositionally biased region" description="Basic and acidic residues" evidence="8">
    <location>
        <begin position="432"/>
        <end position="450"/>
    </location>
</feature>
<dbReference type="Pfam" id="PF00271">
    <property type="entry name" value="Helicase_C"/>
    <property type="match status" value="1"/>
</dbReference>
<evidence type="ECO:0000256" key="4">
    <source>
        <dbReference type="ARBA" id="ARBA00022806"/>
    </source>
</evidence>
<feature type="domain" description="DEAD-box RNA helicase Q" evidence="11">
    <location>
        <begin position="1"/>
        <end position="24"/>
    </location>
</feature>
<feature type="compositionally biased region" description="Basic residues" evidence="8">
    <location>
        <begin position="421"/>
        <end position="431"/>
    </location>
</feature>
<evidence type="ECO:0000256" key="7">
    <source>
        <dbReference type="RuleBase" id="RU000492"/>
    </source>
</evidence>
<evidence type="ECO:0000259" key="11">
    <source>
        <dbReference type="PROSITE" id="PS51195"/>
    </source>
</evidence>
<evidence type="ECO:0000256" key="5">
    <source>
        <dbReference type="ARBA" id="ARBA00022840"/>
    </source>
</evidence>
<feature type="domain" description="Helicase ATP-binding" evidence="9">
    <location>
        <begin position="27"/>
        <end position="212"/>
    </location>
</feature>
<evidence type="ECO:0000256" key="6">
    <source>
        <dbReference type="PROSITE-ProRule" id="PRU00552"/>
    </source>
</evidence>
<protein>
    <recommendedName>
        <fullName evidence="1">RNA helicase</fullName>
        <ecNumber evidence="1">3.6.4.13</ecNumber>
    </recommendedName>
</protein>
<dbReference type="PROSITE" id="PS51192">
    <property type="entry name" value="HELICASE_ATP_BIND_1"/>
    <property type="match status" value="1"/>
</dbReference>
<evidence type="ECO:0000256" key="1">
    <source>
        <dbReference type="ARBA" id="ARBA00012552"/>
    </source>
</evidence>
<evidence type="ECO:0000256" key="8">
    <source>
        <dbReference type="SAM" id="MobiDB-lite"/>
    </source>
</evidence>
<dbReference type="InterPro" id="IPR011545">
    <property type="entry name" value="DEAD/DEAH_box_helicase_dom"/>
</dbReference>
<dbReference type="GO" id="GO:0003676">
    <property type="term" value="F:nucleic acid binding"/>
    <property type="evidence" value="ECO:0007669"/>
    <property type="project" value="InterPro"/>
</dbReference>
<comment type="similarity">
    <text evidence="7">Belongs to the DEAD box helicase family.</text>
</comment>